<feature type="region of interest" description="Disordered" evidence="3">
    <location>
        <begin position="587"/>
        <end position="612"/>
    </location>
</feature>
<keyword evidence="2" id="KW-0597">Phosphoprotein</keyword>
<dbReference type="GO" id="GO:0044550">
    <property type="term" value="P:secondary metabolite biosynthetic process"/>
    <property type="evidence" value="ECO:0007669"/>
    <property type="project" value="TreeGrafter"/>
</dbReference>
<sequence length="1464" mass="155699">MRGPSTGVGRHRAPEVGRHQAAGGGRHQAPGGGRHPTSGGGRHPTSGGGRHRAPEPGHALQPAVAQPTGGRGPVRDEAVLVGELGPDGHRWRPGERLEQVFERRVDALVAAGRSDQLAVDAGDRRLSYVELDVRANRLAHLLRRRGAAPGSRVALLCDEPVATYTALLAVLKAGAAYVPLDLAFPADRISYIVEDAGVGLVVTTAGARGRLDGLPVPVLCLDDDAAALAAEDGRRPAPTGTEPDAPQPDDGLCYVVYTSGTTGRPKGVMIDHSAICHFVGVAAEVYGVRPDDRVYQGLTIAFDFSVEEIWVAWAVGATLVPRPPGGSLLGADLHEFLTDRRVTALCCVPTLLATLDDDLPAVRFLLVSGEACPRDLVVRWHRPGRRFLNTYGPTETTVTATLSVVDPDRPVTLGSPLPGYSVTVLDPDGEAALPPGRLGEIAIAGIGLATGYLNRPDLTERAFVPDRVGLPDNPSGRLYRTGDLGCIVDGEVEYHGRIDTQVKIRGYRIELTEIESVLLQLPGVAQAVVSTHEPAPGAVELVGYYTLRGGAASLDVGAAYTHLRGRLPMYMVPAYLEELPVIPMTTSDKADRKALPPPRGPRQLADQGPYTAPETPLEEVLADSVGSVLGLSEVSVTSNLFDDLGADSLLLARICARIRERGDLPAVATKDVYQHPTVRRLAAALAVRHVPGPPAATASSGVPAATPAARHQHVVCGVLQSLVFLAWASLIGATVAMSNEWITHPEGFLPTYERAVVLGGAVFLGACLLPIAAKWLLVGRWRAERFPVWSMKYLRFWVVKRLVRTSPLVLFHGSPLTVLYLRALGARVGPGALVLTSHVPVCTDLVTIGAGAVLHKNTHLNGYRVVGGVVEIGPVSIGRDAVVGESSVLDVHSTLGDGAELAHASSLNAGQSVPAGERWLGTPAEPSQHPPRLLDAARCGPVRRAVYGTVQLAVAVLVHTPLVILVATFVLPAAAHDWAVQRGLPDLLWHGVWTSSVVFWGVVVGSMLLAVAVPRSLRRCLPPDRVFRLYGWRWAVQRTVARVTNVKTHAALFGDSSAIVHWLRGLGWHLSPVVQTGSNFGMGIAQDVPSLSLVGSGTMVSDGFSMNNAEFSGTSFRVRRATVGARCFVGNNVVYPAGARTGENCLLATKVHVPVDGPMRQDVGLLGSPPFEIPRSVERDRLPDGLAGWGSLRAALRAKAWYNARTAGHFLLVRWVPFVVVVSLWNAALSVPPAWEPVTVAAALVGAPVVLVLHWALVDRAFPPLRPLLCSIYDRRYWRHERYWKVPGYLIANAFNGTPLKPLVWRAFRVRVGRRVFDDGGIVIERSLTHIGDDCTLNEASVIQGHSMENGVFKTDRIEIGAGCTIGPAAFVHYGVTMGPGAVLEADAFLMKGEQVGAGERWAGNPARALTAAVGPSAAPPGGAPSAAVAGLRADPAPRIPPPRGRPLGNDLPPTPHRPTTRTG</sequence>
<dbReference type="SUPFAM" id="SSF47336">
    <property type="entry name" value="ACP-like"/>
    <property type="match status" value="1"/>
</dbReference>
<evidence type="ECO:0000256" key="3">
    <source>
        <dbReference type="SAM" id="MobiDB-lite"/>
    </source>
</evidence>
<keyword evidence="1" id="KW-0596">Phosphopantetheine</keyword>
<dbReference type="EMBL" id="FNHE01000005">
    <property type="protein sequence ID" value="SDM39103.1"/>
    <property type="molecule type" value="Genomic_DNA"/>
</dbReference>
<protein>
    <recommendedName>
        <fullName evidence="5">Carrier domain-containing protein</fullName>
    </recommendedName>
</protein>
<dbReference type="CDD" id="cd05930">
    <property type="entry name" value="A_NRPS"/>
    <property type="match status" value="1"/>
</dbReference>
<dbReference type="InterPro" id="IPR042099">
    <property type="entry name" value="ANL_N_sf"/>
</dbReference>
<feature type="transmembrane region" description="Helical" evidence="4">
    <location>
        <begin position="1207"/>
        <end position="1228"/>
    </location>
</feature>
<evidence type="ECO:0000259" key="5">
    <source>
        <dbReference type="PROSITE" id="PS50075"/>
    </source>
</evidence>
<dbReference type="InterPro" id="IPR025110">
    <property type="entry name" value="AMP-bd_C"/>
</dbReference>
<name>A0A1G9SUK7_9ACTN</name>
<feature type="transmembrane region" description="Helical" evidence="4">
    <location>
        <begin position="1240"/>
        <end position="1258"/>
    </location>
</feature>
<evidence type="ECO:0000256" key="2">
    <source>
        <dbReference type="ARBA" id="ARBA00022553"/>
    </source>
</evidence>
<feature type="transmembrane region" description="Helical" evidence="4">
    <location>
        <begin position="987"/>
        <end position="1013"/>
    </location>
</feature>
<keyword evidence="4" id="KW-1133">Transmembrane helix</keyword>
<feature type="compositionally biased region" description="Gly residues" evidence="3">
    <location>
        <begin position="22"/>
        <end position="48"/>
    </location>
</feature>
<dbReference type="SMART" id="SM00823">
    <property type="entry name" value="PKS_PP"/>
    <property type="match status" value="1"/>
</dbReference>
<feature type="transmembrane region" description="Helical" evidence="4">
    <location>
        <begin position="952"/>
        <end position="975"/>
    </location>
</feature>
<dbReference type="InterPro" id="IPR036736">
    <property type="entry name" value="ACP-like_sf"/>
</dbReference>
<dbReference type="Proteomes" id="UP000198680">
    <property type="component" value="Unassembled WGS sequence"/>
</dbReference>
<dbReference type="Gene3D" id="1.10.1200.10">
    <property type="entry name" value="ACP-like"/>
    <property type="match status" value="1"/>
</dbReference>
<feature type="compositionally biased region" description="Low complexity" evidence="3">
    <location>
        <begin position="1424"/>
        <end position="1437"/>
    </location>
</feature>
<gene>
    <name evidence="6" type="ORF">SAMN05660642_02378</name>
</gene>
<dbReference type="InterPro" id="IPR000873">
    <property type="entry name" value="AMP-dep_synth/lig_dom"/>
</dbReference>
<dbReference type="GO" id="GO:0005737">
    <property type="term" value="C:cytoplasm"/>
    <property type="evidence" value="ECO:0007669"/>
    <property type="project" value="TreeGrafter"/>
</dbReference>
<dbReference type="SUPFAM" id="SSF51161">
    <property type="entry name" value="Trimeric LpxA-like enzymes"/>
    <property type="match status" value="3"/>
</dbReference>
<dbReference type="InterPro" id="IPR011004">
    <property type="entry name" value="Trimer_LpxA-like_sf"/>
</dbReference>
<dbReference type="Gene3D" id="3.40.50.12780">
    <property type="entry name" value="N-terminal domain of ligase-like"/>
    <property type="match status" value="1"/>
</dbReference>
<proteinExistence type="predicted"/>
<dbReference type="InterPro" id="IPR009081">
    <property type="entry name" value="PP-bd_ACP"/>
</dbReference>
<evidence type="ECO:0000313" key="7">
    <source>
        <dbReference type="Proteomes" id="UP000198680"/>
    </source>
</evidence>
<dbReference type="InterPro" id="IPR010071">
    <property type="entry name" value="AA_adenyl_dom"/>
</dbReference>
<evidence type="ECO:0000313" key="6">
    <source>
        <dbReference type="EMBL" id="SDM39103.1"/>
    </source>
</evidence>
<dbReference type="PANTHER" id="PTHR45527">
    <property type="entry name" value="NONRIBOSOMAL PEPTIDE SYNTHETASE"/>
    <property type="match status" value="1"/>
</dbReference>
<feature type="region of interest" description="Disordered" evidence="3">
    <location>
        <begin position="1414"/>
        <end position="1464"/>
    </location>
</feature>
<feature type="domain" description="Carrier" evidence="5">
    <location>
        <begin position="612"/>
        <end position="689"/>
    </location>
</feature>
<dbReference type="STRING" id="1137991.SAMN05660642_02378"/>
<dbReference type="NCBIfam" id="TIGR01733">
    <property type="entry name" value="AA-adenyl-dom"/>
    <property type="match status" value="1"/>
</dbReference>
<dbReference type="InterPro" id="IPR020845">
    <property type="entry name" value="AMP-binding_CS"/>
</dbReference>
<dbReference type="PROSITE" id="PS50075">
    <property type="entry name" value="CARRIER"/>
    <property type="match status" value="1"/>
</dbReference>
<accession>A0A1G9SUK7</accession>
<dbReference type="InterPro" id="IPR012728">
    <property type="entry name" value="Pls/PosA_C"/>
</dbReference>
<evidence type="ECO:0000256" key="4">
    <source>
        <dbReference type="SAM" id="Phobius"/>
    </source>
</evidence>
<keyword evidence="4" id="KW-0812">Transmembrane</keyword>
<feature type="region of interest" description="Disordered" evidence="3">
    <location>
        <begin position="1"/>
        <end position="74"/>
    </location>
</feature>
<dbReference type="Pfam" id="PF13193">
    <property type="entry name" value="AMP-binding_C"/>
    <property type="match status" value="1"/>
</dbReference>
<dbReference type="FunFam" id="3.40.50.980:FF:000001">
    <property type="entry name" value="Non-ribosomal peptide synthetase"/>
    <property type="match status" value="1"/>
</dbReference>
<feature type="transmembrane region" description="Helical" evidence="4">
    <location>
        <begin position="756"/>
        <end position="777"/>
    </location>
</feature>
<dbReference type="PANTHER" id="PTHR45527:SF1">
    <property type="entry name" value="FATTY ACID SYNTHASE"/>
    <property type="match status" value="1"/>
</dbReference>
<dbReference type="Gene3D" id="2.160.10.10">
    <property type="entry name" value="Hexapeptide repeat proteins"/>
    <property type="match status" value="2"/>
</dbReference>
<dbReference type="SUPFAM" id="SSF56801">
    <property type="entry name" value="Acetyl-CoA synthetase-like"/>
    <property type="match status" value="1"/>
</dbReference>
<dbReference type="Pfam" id="PF00501">
    <property type="entry name" value="AMP-binding"/>
    <property type="match status" value="1"/>
</dbReference>
<dbReference type="InterPro" id="IPR006162">
    <property type="entry name" value="Ppantetheine_attach_site"/>
</dbReference>
<keyword evidence="4" id="KW-0472">Membrane</keyword>
<dbReference type="InterPro" id="IPR020806">
    <property type="entry name" value="PKS_PP-bd"/>
</dbReference>
<dbReference type="GO" id="GO:0031177">
    <property type="term" value="F:phosphopantetheine binding"/>
    <property type="evidence" value="ECO:0007669"/>
    <property type="project" value="InterPro"/>
</dbReference>
<dbReference type="NCBIfam" id="TIGR02353">
    <property type="entry name" value="NRPS_term_dom"/>
    <property type="match status" value="1"/>
</dbReference>
<dbReference type="Pfam" id="PF00550">
    <property type="entry name" value="PP-binding"/>
    <property type="match status" value="1"/>
</dbReference>
<dbReference type="InterPro" id="IPR045851">
    <property type="entry name" value="AMP-bd_C_sf"/>
</dbReference>
<dbReference type="GO" id="GO:0043041">
    <property type="term" value="P:amino acid activation for nonribosomal peptide biosynthetic process"/>
    <property type="evidence" value="ECO:0007669"/>
    <property type="project" value="TreeGrafter"/>
</dbReference>
<reference evidence="7" key="1">
    <citation type="submission" date="2016-10" db="EMBL/GenBank/DDBJ databases">
        <authorList>
            <person name="Varghese N."/>
            <person name="Submissions S."/>
        </authorList>
    </citation>
    <scope>NUCLEOTIDE SEQUENCE [LARGE SCALE GENOMIC DNA]</scope>
    <source>
        <strain evidence="7">DSM 45419</strain>
    </source>
</reference>
<dbReference type="PROSITE" id="PS00455">
    <property type="entry name" value="AMP_BINDING"/>
    <property type="match status" value="1"/>
</dbReference>
<dbReference type="Gene3D" id="3.30.300.30">
    <property type="match status" value="1"/>
</dbReference>
<evidence type="ECO:0000256" key="1">
    <source>
        <dbReference type="ARBA" id="ARBA00022450"/>
    </source>
</evidence>
<organism evidence="6 7">
    <name type="scientific">Geodermatophilus siccatus</name>
    <dbReference type="NCBI Taxonomy" id="1137991"/>
    <lineage>
        <taxon>Bacteria</taxon>
        <taxon>Bacillati</taxon>
        <taxon>Actinomycetota</taxon>
        <taxon>Actinomycetes</taxon>
        <taxon>Geodermatophilales</taxon>
        <taxon>Geodermatophilaceae</taxon>
        <taxon>Geodermatophilus</taxon>
    </lineage>
</organism>
<keyword evidence="7" id="KW-1185">Reference proteome</keyword>
<dbReference type="PROSITE" id="PS00012">
    <property type="entry name" value="PHOSPHOPANTETHEINE"/>
    <property type="match status" value="1"/>
</dbReference>